<dbReference type="SUPFAM" id="SSF54373">
    <property type="entry name" value="FAD-linked reductases, C-terminal domain"/>
    <property type="match status" value="1"/>
</dbReference>
<evidence type="ECO:0000256" key="2">
    <source>
        <dbReference type="PIRSR" id="PIRSR000137-2"/>
    </source>
</evidence>
<dbReference type="InterPro" id="IPR012132">
    <property type="entry name" value="GMC_OxRdtase"/>
</dbReference>
<feature type="binding site" evidence="2">
    <location>
        <position position="98"/>
    </location>
    <ligand>
        <name>FAD</name>
        <dbReference type="ChEBI" id="CHEBI:57692"/>
    </ligand>
</feature>
<dbReference type="SUPFAM" id="SSF51905">
    <property type="entry name" value="FAD/NAD(P)-binding domain"/>
    <property type="match status" value="1"/>
</dbReference>
<dbReference type="GO" id="GO:0050660">
    <property type="term" value="F:flavin adenine dinucleotide binding"/>
    <property type="evidence" value="ECO:0007669"/>
    <property type="project" value="InterPro"/>
</dbReference>
<reference evidence="4 5" key="1">
    <citation type="submission" date="2015-10" db="EMBL/GenBank/DDBJ databases">
        <title>Full genome of DAOMC 229536 Phialocephala scopiformis, a fungal endophyte of spruce producing the potent anti-insectan compound rugulosin.</title>
        <authorList>
            <consortium name="DOE Joint Genome Institute"/>
            <person name="Walker A.K."/>
            <person name="Frasz S.L."/>
            <person name="Seifert K.A."/>
            <person name="Miller J.D."/>
            <person name="Mondo S.J."/>
            <person name="Labutti K."/>
            <person name="Lipzen A."/>
            <person name="Dockter R."/>
            <person name="Kennedy M."/>
            <person name="Grigoriev I.V."/>
            <person name="Spatafora J.W."/>
        </authorList>
    </citation>
    <scope>NUCLEOTIDE SEQUENCE [LARGE SCALE GENOMIC DNA]</scope>
    <source>
        <strain evidence="4 5">CBS 120377</strain>
    </source>
</reference>
<proteinExistence type="inferred from homology"/>
<dbReference type="AlphaFoldDB" id="A0A132BA04"/>
<dbReference type="PIRSF" id="PIRSF000137">
    <property type="entry name" value="Alcohol_oxidase"/>
    <property type="match status" value="1"/>
</dbReference>
<dbReference type="GO" id="GO:0016614">
    <property type="term" value="F:oxidoreductase activity, acting on CH-OH group of donors"/>
    <property type="evidence" value="ECO:0007669"/>
    <property type="project" value="InterPro"/>
</dbReference>
<dbReference type="Pfam" id="PF00732">
    <property type="entry name" value="GMC_oxred_N"/>
    <property type="match status" value="1"/>
</dbReference>
<dbReference type="PROSITE" id="PS00624">
    <property type="entry name" value="GMC_OXRED_2"/>
    <property type="match status" value="1"/>
</dbReference>
<accession>A0A132BA04</accession>
<comment type="similarity">
    <text evidence="1">Belongs to the GMC oxidoreductase family.</text>
</comment>
<dbReference type="Gene3D" id="3.50.50.60">
    <property type="entry name" value="FAD/NAD(P)-binding domain"/>
    <property type="match status" value="1"/>
</dbReference>
<feature type="binding site" evidence="2">
    <location>
        <position position="249"/>
    </location>
    <ligand>
        <name>FAD</name>
        <dbReference type="ChEBI" id="CHEBI:57692"/>
    </ligand>
</feature>
<dbReference type="PANTHER" id="PTHR11552">
    <property type="entry name" value="GLUCOSE-METHANOL-CHOLINE GMC OXIDOREDUCTASE"/>
    <property type="match status" value="1"/>
</dbReference>
<feature type="domain" description="Glucose-methanol-choline oxidoreductase N-terminal" evidence="3">
    <location>
        <begin position="288"/>
        <end position="302"/>
    </location>
</feature>
<dbReference type="PANTHER" id="PTHR11552:SF210">
    <property type="entry name" value="GLUCOSE-METHANOL-CHOLINE OXIDOREDUCTASE N-TERMINAL DOMAIN-CONTAINING PROTEIN-RELATED"/>
    <property type="match status" value="1"/>
</dbReference>
<dbReference type="EMBL" id="KQ947432">
    <property type="protein sequence ID" value="KUJ09211.1"/>
    <property type="molecule type" value="Genomic_DNA"/>
</dbReference>
<dbReference type="RefSeq" id="XP_018063566.1">
    <property type="nucleotide sequence ID" value="XM_018211179.1"/>
</dbReference>
<dbReference type="OrthoDB" id="269227at2759"/>
<dbReference type="Pfam" id="PF05199">
    <property type="entry name" value="GMC_oxred_C"/>
    <property type="match status" value="1"/>
</dbReference>
<evidence type="ECO:0000313" key="5">
    <source>
        <dbReference type="Proteomes" id="UP000070700"/>
    </source>
</evidence>
<evidence type="ECO:0000256" key="1">
    <source>
        <dbReference type="ARBA" id="ARBA00010790"/>
    </source>
</evidence>
<evidence type="ECO:0000259" key="3">
    <source>
        <dbReference type="PROSITE" id="PS00624"/>
    </source>
</evidence>
<gene>
    <name evidence="4" type="ORF">LY89DRAFT_628233</name>
</gene>
<comment type="cofactor">
    <cofactor evidence="2">
        <name>FAD</name>
        <dbReference type="ChEBI" id="CHEBI:57692"/>
    </cofactor>
</comment>
<evidence type="ECO:0000313" key="4">
    <source>
        <dbReference type="EMBL" id="KUJ09211.1"/>
    </source>
</evidence>
<organism evidence="4 5">
    <name type="scientific">Mollisia scopiformis</name>
    <name type="common">Conifer needle endophyte fungus</name>
    <name type="synonym">Phialocephala scopiformis</name>
    <dbReference type="NCBI Taxonomy" id="149040"/>
    <lineage>
        <taxon>Eukaryota</taxon>
        <taxon>Fungi</taxon>
        <taxon>Dikarya</taxon>
        <taxon>Ascomycota</taxon>
        <taxon>Pezizomycotina</taxon>
        <taxon>Leotiomycetes</taxon>
        <taxon>Helotiales</taxon>
        <taxon>Mollisiaceae</taxon>
        <taxon>Mollisia</taxon>
    </lineage>
</organism>
<dbReference type="Proteomes" id="UP000070700">
    <property type="component" value="Unassembled WGS sequence"/>
</dbReference>
<protein>
    <submittedName>
        <fullName evidence="4">Alcohol oxidase</fullName>
    </submittedName>
</protein>
<dbReference type="InterPro" id="IPR000172">
    <property type="entry name" value="GMC_OxRdtase_N"/>
</dbReference>
<sequence length="621" mass="67727">MTPASPLIASPSALSKAYDFIIIGGGTAGLTVASRLSEVADFNVLVLEAGADHSSDPKILTPGLAGTLYDDPKYDWEFKTVPQKELRGRRVFHPRGKVLGGTSALFQMKVVYNSPKAWDTWAVLGNPSWNSRAMEPYQRKFHTSHAPSPNVEKLHQQYSHLNEVIEGDDGPIQVSFGGEGSYNDVDVDFYKTMQTITKEMGWNEKTMGGSASPNSIDPATKTRSWAVSAYLGPEVQKRKNIHIATEALVEKILLEKSDTGVSVTGVRFASAGQTFEVKAKKEVILCAGAFHSPSILELSGIGDSALLKKHGINVFVDNPNVGENLQDHAMTGVSFEAADGVQTADALVRDPSIMLGLIKMYEESKSGPLSGFFRTCAYAPSSLFDPASAEELQAILKKASSDAKNKEFEDALIDLFKSEDGVTCQYMLVKIQCRVVGYDSISAIMGRDKGPPREGNYITFMSSQNHPFSKGNIHIASSSPYDKPLVDPKYLSHPLDMEIAARHVQFLQKIISTPPLSQHFKPNGKRLPYGFADGKEPTLEEVKDIVRDSLITHLHPMGTCAMLPKEKGGVIDERLRVHGVKGLRVCDASIFPVAAKGNPITAVYAVAERGADLIKEDWSRD</sequence>
<keyword evidence="2" id="KW-0285">Flavoprotein</keyword>
<dbReference type="InterPro" id="IPR007867">
    <property type="entry name" value="GMC_OxRtase_C"/>
</dbReference>
<name>A0A132BA04_MOLSC</name>
<keyword evidence="5" id="KW-1185">Reference proteome</keyword>
<feature type="binding site" evidence="2">
    <location>
        <position position="102"/>
    </location>
    <ligand>
        <name>FAD</name>
        <dbReference type="ChEBI" id="CHEBI:57692"/>
    </ligand>
</feature>
<keyword evidence="2" id="KW-0274">FAD</keyword>
<dbReference type="InterPro" id="IPR036188">
    <property type="entry name" value="FAD/NAD-bd_sf"/>
</dbReference>
<dbReference type="Gene3D" id="3.30.560.10">
    <property type="entry name" value="Glucose Oxidase, domain 3"/>
    <property type="match status" value="1"/>
</dbReference>
<dbReference type="KEGG" id="psco:LY89DRAFT_628233"/>
<dbReference type="GeneID" id="28820905"/>
<dbReference type="InParanoid" id="A0A132BA04"/>